<comment type="caution">
    <text evidence="1">The sequence shown here is derived from an EMBL/GenBank/DDBJ whole genome shotgun (WGS) entry which is preliminary data.</text>
</comment>
<dbReference type="STRING" id="1423813.FC26_GL002303"/>
<dbReference type="SUPFAM" id="SSF54171">
    <property type="entry name" value="DNA-binding domain"/>
    <property type="match status" value="1"/>
</dbReference>
<evidence type="ECO:0000313" key="2">
    <source>
        <dbReference type="Proteomes" id="UP000051733"/>
    </source>
</evidence>
<reference evidence="1 2" key="1">
    <citation type="journal article" date="2015" name="Genome Announc.">
        <title>Expanding the biotechnology potential of lactobacilli through comparative genomics of 213 strains and associated genera.</title>
        <authorList>
            <person name="Sun Z."/>
            <person name="Harris H.M."/>
            <person name="McCann A."/>
            <person name="Guo C."/>
            <person name="Argimon S."/>
            <person name="Zhang W."/>
            <person name="Yang X."/>
            <person name="Jeffery I.B."/>
            <person name="Cooney J.C."/>
            <person name="Kagawa T.F."/>
            <person name="Liu W."/>
            <person name="Song Y."/>
            <person name="Salvetti E."/>
            <person name="Wrobel A."/>
            <person name="Rasinkangas P."/>
            <person name="Parkhill J."/>
            <person name="Rea M.C."/>
            <person name="O'Sullivan O."/>
            <person name="Ritari J."/>
            <person name="Douillard F.P."/>
            <person name="Paul Ross R."/>
            <person name="Yang R."/>
            <person name="Briner A.E."/>
            <person name="Felis G.E."/>
            <person name="de Vos W.M."/>
            <person name="Barrangou R."/>
            <person name="Klaenhammer T.R."/>
            <person name="Caufield P.W."/>
            <person name="Cui Y."/>
            <person name="Zhang H."/>
            <person name="O'Toole P.W."/>
        </authorList>
    </citation>
    <scope>NUCLEOTIDE SEQUENCE [LARGE SCALE GENOMIC DNA]</scope>
    <source>
        <strain evidence="1 2">DSM 20634</strain>
    </source>
</reference>
<dbReference type="OrthoDB" id="552713at2"/>
<evidence type="ECO:0000313" key="1">
    <source>
        <dbReference type="EMBL" id="KRM61085.1"/>
    </source>
</evidence>
<dbReference type="Proteomes" id="UP000051733">
    <property type="component" value="Unassembled WGS sequence"/>
</dbReference>
<dbReference type="AlphaFoldDB" id="A0A0R2A2C1"/>
<name>A0A0R2A2C1_9LACO</name>
<dbReference type="RefSeq" id="WP_057779549.1">
    <property type="nucleotide sequence ID" value="NZ_AYYY01000043.1"/>
</dbReference>
<dbReference type="InterPro" id="IPR016177">
    <property type="entry name" value="DNA-bd_dom_sf"/>
</dbReference>
<dbReference type="PATRIC" id="fig|1423813.3.peg.2347"/>
<sequence>MKKMNLIGQRFTRLLVIGEEPSDARGNSRWLCECNCGNHVIVTGVRLRHGVTKSCGCLRRDLMKERSRTNPVFRRYTGDVSNFSDEHGILYSSLKKSVRNKTGHLGVSYDKHSDTWFARLMRHNRYVLLKSFPTMEEAIAAREEAERTYLGRTTAQSSHESDNRKTD</sequence>
<dbReference type="GO" id="GO:0003677">
    <property type="term" value="F:DNA binding"/>
    <property type="evidence" value="ECO:0007669"/>
    <property type="project" value="InterPro"/>
</dbReference>
<dbReference type="EMBL" id="AYYY01000043">
    <property type="protein sequence ID" value="KRM61085.1"/>
    <property type="molecule type" value="Genomic_DNA"/>
</dbReference>
<protein>
    <submittedName>
        <fullName evidence="1">Uncharacterized protein</fullName>
    </submittedName>
</protein>
<keyword evidence="2" id="KW-1185">Reference proteome</keyword>
<accession>A0A0R2A2C1</accession>
<gene>
    <name evidence="1" type="ORF">FC26_GL002303</name>
</gene>
<proteinExistence type="predicted"/>
<organism evidence="1 2">
    <name type="scientific">Paucilactobacillus vaccinostercus DSM 20634</name>
    <dbReference type="NCBI Taxonomy" id="1423813"/>
    <lineage>
        <taxon>Bacteria</taxon>
        <taxon>Bacillati</taxon>
        <taxon>Bacillota</taxon>
        <taxon>Bacilli</taxon>
        <taxon>Lactobacillales</taxon>
        <taxon>Lactobacillaceae</taxon>
        <taxon>Paucilactobacillus</taxon>
    </lineage>
</organism>